<feature type="region of interest" description="Disordered" evidence="7">
    <location>
        <begin position="95"/>
        <end position="118"/>
    </location>
</feature>
<gene>
    <name evidence="10" type="ORF">ADEAN_000316900</name>
</gene>
<dbReference type="Gene3D" id="3.40.850.10">
    <property type="entry name" value="Kinesin motor domain"/>
    <property type="match status" value="2"/>
</dbReference>
<dbReference type="GO" id="GO:0007015">
    <property type="term" value="P:actin filament organization"/>
    <property type="evidence" value="ECO:0007669"/>
    <property type="project" value="TreeGrafter"/>
</dbReference>
<name>A0A7G2C9N9_9TRYP</name>
<dbReference type="Gene3D" id="1.20.58.530">
    <property type="match status" value="1"/>
</dbReference>
<dbReference type="GO" id="GO:0016459">
    <property type="term" value="C:myosin complex"/>
    <property type="evidence" value="ECO:0007669"/>
    <property type="project" value="UniProtKB-KW"/>
</dbReference>
<dbReference type="InterPro" id="IPR036961">
    <property type="entry name" value="Kinesin_motor_dom_sf"/>
</dbReference>
<evidence type="ECO:0000256" key="3">
    <source>
        <dbReference type="ARBA" id="ARBA00023123"/>
    </source>
</evidence>
<dbReference type="InterPro" id="IPR001202">
    <property type="entry name" value="WW_dom"/>
</dbReference>
<feature type="compositionally biased region" description="Low complexity" evidence="7">
    <location>
        <begin position="101"/>
        <end position="110"/>
    </location>
</feature>
<reference evidence="10 11" key="1">
    <citation type="submission" date="2020-08" db="EMBL/GenBank/DDBJ databases">
        <authorList>
            <person name="Newling K."/>
            <person name="Davey J."/>
            <person name="Forrester S."/>
        </authorList>
    </citation>
    <scope>NUCLEOTIDE SEQUENCE [LARGE SCALE GENOMIC DNA]</scope>
    <source>
        <strain evidence="11">Crithidia deanei Carvalho (ATCC PRA-265)</strain>
    </source>
</reference>
<dbReference type="Gene3D" id="2.20.70.10">
    <property type="match status" value="1"/>
</dbReference>
<keyword evidence="4 6" id="KW-0505">Motor protein</keyword>
<dbReference type="Pfam" id="PF00063">
    <property type="entry name" value="Myosin_head"/>
    <property type="match status" value="1"/>
</dbReference>
<dbReference type="Gene3D" id="1.10.10.820">
    <property type="match status" value="1"/>
</dbReference>
<dbReference type="CDD" id="cd00201">
    <property type="entry name" value="WW"/>
    <property type="match status" value="1"/>
</dbReference>
<dbReference type="Gene3D" id="1.20.5.4820">
    <property type="match status" value="1"/>
</dbReference>
<dbReference type="GO" id="GO:0051015">
    <property type="term" value="F:actin filament binding"/>
    <property type="evidence" value="ECO:0007669"/>
    <property type="project" value="TreeGrafter"/>
</dbReference>
<protein>
    <submittedName>
        <fullName evidence="10">Myosin head (Motor domain), putative</fullName>
    </submittedName>
</protein>
<dbReference type="GO" id="GO:0005886">
    <property type="term" value="C:plasma membrane"/>
    <property type="evidence" value="ECO:0007669"/>
    <property type="project" value="TreeGrafter"/>
</dbReference>
<dbReference type="Proteomes" id="UP000515908">
    <property type="component" value="Chromosome 05"/>
</dbReference>
<evidence type="ECO:0000313" key="10">
    <source>
        <dbReference type="EMBL" id="CAD2215714.1"/>
    </source>
</evidence>
<proteinExistence type="inferred from homology"/>
<organism evidence="10 11">
    <name type="scientific">Angomonas deanei</name>
    <dbReference type="NCBI Taxonomy" id="59799"/>
    <lineage>
        <taxon>Eukaryota</taxon>
        <taxon>Discoba</taxon>
        <taxon>Euglenozoa</taxon>
        <taxon>Kinetoplastea</taxon>
        <taxon>Metakinetoplastina</taxon>
        <taxon>Trypanosomatida</taxon>
        <taxon>Trypanosomatidae</taxon>
        <taxon>Strigomonadinae</taxon>
        <taxon>Angomonas</taxon>
    </lineage>
</organism>
<accession>A0A7G2C9N9</accession>
<dbReference type="OrthoDB" id="6108017at2759"/>
<keyword evidence="3 6" id="KW-0518">Myosin</keyword>
<dbReference type="PANTHER" id="PTHR13140:SF729">
    <property type="entry name" value="UNCONVENTIONAL MYOSIN-IE"/>
    <property type="match status" value="1"/>
</dbReference>
<dbReference type="InterPro" id="IPR027417">
    <property type="entry name" value="P-loop_NTPase"/>
</dbReference>
<evidence type="ECO:0000256" key="4">
    <source>
        <dbReference type="ARBA" id="ARBA00023175"/>
    </source>
</evidence>
<dbReference type="SUPFAM" id="SSF52540">
    <property type="entry name" value="P-loop containing nucleoside triphosphate hydrolases"/>
    <property type="match status" value="1"/>
</dbReference>
<evidence type="ECO:0000256" key="6">
    <source>
        <dbReference type="PROSITE-ProRule" id="PRU00782"/>
    </source>
</evidence>
<dbReference type="GO" id="GO:0006897">
    <property type="term" value="P:endocytosis"/>
    <property type="evidence" value="ECO:0007669"/>
    <property type="project" value="TreeGrafter"/>
</dbReference>
<evidence type="ECO:0000256" key="2">
    <source>
        <dbReference type="ARBA" id="ARBA00022840"/>
    </source>
</evidence>
<keyword evidence="1 6" id="KW-0547">Nucleotide-binding</keyword>
<keyword evidence="2 6" id="KW-0067">ATP-binding</keyword>
<dbReference type="GO" id="GO:0005524">
    <property type="term" value="F:ATP binding"/>
    <property type="evidence" value="ECO:0007669"/>
    <property type="project" value="UniProtKB-UniRule"/>
</dbReference>
<dbReference type="PROSITE" id="PS50096">
    <property type="entry name" value="IQ"/>
    <property type="match status" value="1"/>
</dbReference>
<evidence type="ECO:0000256" key="1">
    <source>
        <dbReference type="ARBA" id="ARBA00022741"/>
    </source>
</evidence>
<comment type="similarity">
    <text evidence="6">Belongs to the TRAFAC class myosin-kinesin ATPase superfamily. Myosin family.</text>
</comment>
<feature type="domain" description="WW" evidence="8">
    <location>
        <begin position="948"/>
        <end position="989"/>
    </location>
</feature>
<evidence type="ECO:0000256" key="5">
    <source>
        <dbReference type="ARBA" id="ARBA00023203"/>
    </source>
</evidence>
<evidence type="ECO:0000313" key="11">
    <source>
        <dbReference type="Proteomes" id="UP000515908"/>
    </source>
</evidence>
<keyword evidence="5 6" id="KW-0009">Actin-binding</keyword>
<dbReference type="AlphaFoldDB" id="A0A7G2C9N9"/>
<evidence type="ECO:0000259" key="9">
    <source>
        <dbReference type="PROSITE" id="PS51456"/>
    </source>
</evidence>
<dbReference type="GO" id="GO:0005737">
    <property type="term" value="C:cytoplasm"/>
    <property type="evidence" value="ECO:0007669"/>
    <property type="project" value="TreeGrafter"/>
</dbReference>
<dbReference type="PROSITE" id="PS51456">
    <property type="entry name" value="MYOSIN_MOTOR"/>
    <property type="match status" value="1"/>
</dbReference>
<dbReference type="Gene3D" id="1.20.120.720">
    <property type="entry name" value="Myosin VI head, motor domain, U50 subdomain"/>
    <property type="match status" value="1"/>
</dbReference>
<keyword evidence="11" id="KW-1185">Reference proteome</keyword>
<dbReference type="PANTHER" id="PTHR13140">
    <property type="entry name" value="MYOSIN"/>
    <property type="match status" value="1"/>
</dbReference>
<feature type="domain" description="Myosin motor" evidence="9">
    <location>
        <begin position="9"/>
        <end position="871"/>
    </location>
</feature>
<feature type="binding site" evidence="6">
    <location>
        <begin position="150"/>
        <end position="157"/>
    </location>
    <ligand>
        <name>ATP</name>
        <dbReference type="ChEBI" id="CHEBI:30616"/>
    </ligand>
</feature>
<evidence type="ECO:0000259" key="8">
    <source>
        <dbReference type="PROSITE" id="PS50020"/>
    </source>
</evidence>
<dbReference type="EMBL" id="LR877149">
    <property type="protein sequence ID" value="CAD2215714.1"/>
    <property type="molecule type" value="Genomic_DNA"/>
</dbReference>
<evidence type="ECO:0000256" key="7">
    <source>
        <dbReference type="SAM" id="MobiDB-lite"/>
    </source>
</evidence>
<dbReference type="PROSITE" id="PS50020">
    <property type="entry name" value="WW_DOMAIN_2"/>
    <property type="match status" value="1"/>
</dbReference>
<dbReference type="VEuPathDB" id="TriTrypDB:ADEAN_000316900"/>
<dbReference type="InterPro" id="IPR001609">
    <property type="entry name" value="Myosin_head_motor_dom-like"/>
</dbReference>
<feature type="region of interest" description="Actin-binding" evidence="6">
    <location>
        <begin position="730"/>
        <end position="752"/>
    </location>
</feature>
<dbReference type="PRINTS" id="PR00193">
    <property type="entry name" value="MYOSINHEAVY"/>
</dbReference>
<dbReference type="GO" id="GO:0000146">
    <property type="term" value="F:microfilament motor activity"/>
    <property type="evidence" value="ECO:0007669"/>
    <property type="project" value="TreeGrafter"/>
</dbReference>
<sequence>MSNNNNNDLDIPDLVLLDPLSNHSITQCLSHRFLQYQKIYTAIGDVLLCVNPFQLIHPSYYSEALVRYYYEQQGGSTLRGSAATRHGLRIEHVVEEVQRQTGAAEGTTPTAGPPREKDTLLDGPHIFSLADSMFKTMLTEEENQCVIISGESGAGKTEASKQILFYISKASGYANMGDKSSSGPIDQINAVMMDSNPLLESFGNAKTLRNDNSSRFGKFFKLFFSKNGTPIGGHINIFLLEKNRVVNHQRGERNFHIFYQLCSSAIQTNNNNGDTTKEELHLDHIQQLLTQEEEGTDGDALFTTFRRALGLHTPSQFHYLNQGGLYSSTPNAAQLLLERKDAADWAEVMHAMKTMNMTHRQQKNIIVLLAAILYLGQLEFIETSITTTTTTGGSGEVQANNNNNNTPACILKPNKRQYLSLVALLLQVEEAELLQCLLFKKLTITERKEEVTLHVPHDKQQCHNTRDALAKNIYHYLFNYIVDAVNQALEVPSTSLPKANQKQNNTNNNETLMLGVLDIYGFEVFEHNYFEQLCINYVNEKLQQIFIELTLKKEQEEYKQEGIAWTPIPFFDNKNVCGVLEKEGGGIFSMLDDICATMAKEEESVVDEKILDRLELLLENNPLNENEDARRGGRGEKEKIFKKTDHGFSLQHYAGEVQYTTKGFASSNKDLLSMDLLVLLSRSRNAFLTQVLDPLLDVFFCQKESTKNNKNNNRPQKKFTTAGFKIRQQAKELVATLKKCNPHYIRTIKPNDNKQPGVFVFPRVEHQVHYLGLLENIKVRRAGFTYRNYFDRFVKQYKYIHSRTYPRPFEGTDREAAATILRALRDAAHSEGLTIEFRPSLQVSEDDWQLGKNKLFIKKPQNIFALEEARHTALNQLVRKIQQLYRQYRHRKAYIILREKMNRFLTQQHKLRRLKSFFLEYNGNYLEWIQQDNHNPFKKQLEMILRYDPMAESWIEMKVSAAHKHPNTKKNVFYFNRLTQQTTWEKPPELPQRNREETNVLNRIIFSAAMRQVVPQTETSVAYQKVFVVLTDRYLFLLELSSQESFLSYLKNKKQTERTPVAHPHETEEEPMLLVKKKIDVRLLSEIGFTPYADNVLLLRFFVPQSPYRPVIPSTRLQGGPPHQRRR</sequence>
<dbReference type="SMART" id="SM00242">
    <property type="entry name" value="MYSc"/>
    <property type="match status" value="1"/>
</dbReference>